<sequence length="61" mass="7326">MKCYIKDCEQSASASFAERVLDMNSTNNQWTTAEPIYKKFTWYFCSLHINEKLEEIQQRQK</sequence>
<evidence type="ECO:0000313" key="1">
    <source>
        <dbReference type="EMBL" id="PPE06489.1"/>
    </source>
</evidence>
<organism evidence="1 2">
    <name type="scientific">Mesoplasma corruscae</name>
    <dbReference type="NCBI Taxonomy" id="216874"/>
    <lineage>
        <taxon>Bacteria</taxon>
        <taxon>Bacillati</taxon>
        <taxon>Mycoplasmatota</taxon>
        <taxon>Mollicutes</taxon>
        <taxon>Entomoplasmatales</taxon>
        <taxon>Entomoplasmataceae</taxon>
        <taxon>Mesoplasma</taxon>
    </lineage>
</organism>
<dbReference type="RefSeq" id="WP_104206058.1">
    <property type="nucleotide sequence ID" value="NZ_PHNF01000001.1"/>
</dbReference>
<protein>
    <submittedName>
        <fullName evidence="1">Uncharacterized protein</fullName>
    </submittedName>
</protein>
<comment type="caution">
    <text evidence="1">The sequence shown here is derived from an EMBL/GenBank/DDBJ whole genome shotgun (WGS) entry which is preliminary data.</text>
</comment>
<name>A0A2S5RGM4_9MOLU</name>
<evidence type="ECO:0000313" key="2">
    <source>
        <dbReference type="Proteomes" id="UP000239785"/>
    </source>
</evidence>
<accession>A0A2S5RGM4</accession>
<gene>
    <name evidence="1" type="ORF">MCORR_v1c01170</name>
</gene>
<dbReference type="AlphaFoldDB" id="A0A2S5RGM4"/>
<dbReference type="OrthoDB" id="391775at2"/>
<dbReference type="EMBL" id="PHNF01000001">
    <property type="protein sequence ID" value="PPE06489.1"/>
    <property type="molecule type" value="Genomic_DNA"/>
</dbReference>
<reference evidence="1 2" key="1">
    <citation type="submission" date="2017-11" db="EMBL/GenBank/DDBJ databases">
        <title>Genome sequence of Mesoplasma corruscae ELCA-2 (ATCC 49579).</title>
        <authorList>
            <person name="Lo W.-S."/>
            <person name="Kuo C.-H."/>
        </authorList>
    </citation>
    <scope>NUCLEOTIDE SEQUENCE [LARGE SCALE GENOMIC DNA]</scope>
    <source>
        <strain evidence="1 2">ELCA-2</strain>
    </source>
</reference>
<proteinExistence type="predicted"/>
<dbReference type="Proteomes" id="UP000239785">
    <property type="component" value="Unassembled WGS sequence"/>
</dbReference>
<keyword evidence="2" id="KW-1185">Reference proteome</keyword>